<evidence type="ECO:0000256" key="4">
    <source>
        <dbReference type="ARBA" id="ARBA00010869"/>
    </source>
</evidence>
<evidence type="ECO:0000256" key="2">
    <source>
        <dbReference type="ARBA" id="ARBA00001933"/>
    </source>
</evidence>
<comment type="catalytic activity">
    <reaction evidence="1 12">
        <text>L-threonine = 2-oxobutanoate + NH4(+)</text>
        <dbReference type="Rhea" id="RHEA:22108"/>
        <dbReference type="ChEBI" id="CHEBI:16763"/>
        <dbReference type="ChEBI" id="CHEBI:28938"/>
        <dbReference type="ChEBI" id="CHEBI:57926"/>
        <dbReference type="EC" id="4.3.1.19"/>
    </reaction>
</comment>
<dbReference type="GO" id="GO:0004794">
    <property type="term" value="F:threonine deaminase activity"/>
    <property type="evidence" value="ECO:0007669"/>
    <property type="project" value="UniProtKB-UniRule"/>
</dbReference>
<dbReference type="InterPro" id="IPR050147">
    <property type="entry name" value="Ser/Thr_Dehydratase"/>
</dbReference>
<dbReference type="SUPFAM" id="SSF55021">
    <property type="entry name" value="ACT-like"/>
    <property type="match status" value="1"/>
</dbReference>
<dbReference type="InterPro" id="IPR001926">
    <property type="entry name" value="TrpB-like_PALP"/>
</dbReference>
<dbReference type="PROSITE" id="PS00165">
    <property type="entry name" value="DEHYDRATASE_SER_THR"/>
    <property type="match status" value="1"/>
</dbReference>
<dbReference type="EMBL" id="SDHZ01000002">
    <property type="protein sequence ID" value="RXK82773.1"/>
    <property type="molecule type" value="Genomic_DNA"/>
</dbReference>
<dbReference type="Proteomes" id="UP000290545">
    <property type="component" value="Unassembled WGS sequence"/>
</dbReference>
<proteinExistence type="inferred from homology"/>
<dbReference type="GO" id="GO:0006567">
    <property type="term" value="P:L-threonine catabolic process"/>
    <property type="evidence" value="ECO:0007669"/>
    <property type="project" value="TreeGrafter"/>
</dbReference>
<reference evidence="14 15" key="1">
    <citation type="submission" date="2019-01" db="EMBL/GenBank/DDBJ databases">
        <title>Filimonas sp. strain TTM-71.</title>
        <authorList>
            <person name="Chen W.-M."/>
        </authorList>
    </citation>
    <scope>NUCLEOTIDE SEQUENCE [LARGE SCALE GENOMIC DNA]</scope>
    <source>
        <strain evidence="14 15">TTM-71</strain>
    </source>
</reference>
<dbReference type="NCBIfam" id="NF006390">
    <property type="entry name" value="PRK08639.1"/>
    <property type="match status" value="1"/>
</dbReference>
<dbReference type="EC" id="4.3.1.19" evidence="12"/>
<comment type="subunit">
    <text evidence="5 12">Homotetramer.</text>
</comment>
<evidence type="ECO:0000256" key="3">
    <source>
        <dbReference type="ARBA" id="ARBA00004810"/>
    </source>
</evidence>
<sequence length="417" mass="46566">MSTTATLPELDYSAAAERLKKVVTRTPLAYSQSLSRKYDCNVFLKREDLQVVRSYKLRGAYNMMVTLNEDQRNRGVVCASAGNHAQGFAFSCKQLNVKGVVFMPIITPKQKVTQTRMFGEDMIEIKLVGDTFDDCAIAAREYTQQHNMTFIPPFDDARIIEGQATVAVEILDELANLDYVFVPIGGGGLCAGVGSYLKAYSPKTKVIGLEPEGAPSMTEALKAGHPVTLDNIDRFVDGAAVKRVGDLTFRICKEVLHDMHLVPEGRVCSTILKLYNENAIVAEPAGALSIAGLEDYAKEIKGKTVVCVVSGSNNDIDRMPEIKERSLQYEGLKHYFLIRFAQRPGALREFLNLVLGPKDDITRFEYMQKTNKESGPALVGIELQQKNDYEQLLLKMQEYRIDYTELNKDDKLFGYLV</sequence>
<evidence type="ECO:0000256" key="12">
    <source>
        <dbReference type="RuleBase" id="RU362012"/>
    </source>
</evidence>
<dbReference type="OrthoDB" id="9811476at2"/>
<dbReference type="InterPro" id="IPR001721">
    <property type="entry name" value="TD_ACT-like"/>
</dbReference>
<keyword evidence="6 12" id="KW-0028">Amino-acid biosynthesis</keyword>
<gene>
    <name evidence="12 14" type="primary">ilvA</name>
    <name evidence="14" type="ORF">ESB13_11570</name>
</gene>
<dbReference type="SUPFAM" id="SSF53686">
    <property type="entry name" value="Tryptophan synthase beta subunit-like PLP-dependent enzymes"/>
    <property type="match status" value="1"/>
</dbReference>
<keyword evidence="9 12" id="KW-0456">Lyase</keyword>
<evidence type="ECO:0000259" key="13">
    <source>
        <dbReference type="PROSITE" id="PS51672"/>
    </source>
</evidence>
<dbReference type="GO" id="GO:0003941">
    <property type="term" value="F:L-serine ammonia-lyase activity"/>
    <property type="evidence" value="ECO:0007669"/>
    <property type="project" value="TreeGrafter"/>
</dbReference>
<feature type="domain" description="ACT-like" evidence="13">
    <location>
        <begin position="334"/>
        <end position="408"/>
    </location>
</feature>
<evidence type="ECO:0000313" key="14">
    <source>
        <dbReference type="EMBL" id="RXK82773.1"/>
    </source>
</evidence>
<dbReference type="Pfam" id="PF00291">
    <property type="entry name" value="PALP"/>
    <property type="match status" value="1"/>
</dbReference>
<comment type="similarity">
    <text evidence="4 12">Belongs to the serine/threonine dehydratase family.</text>
</comment>
<name>A0A4Q1D4N1_9BACT</name>
<dbReference type="GO" id="GO:0030170">
    <property type="term" value="F:pyridoxal phosphate binding"/>
    <property type="evidence" value="ECO:0007669"/>
    <property type="project" value="InterPro"/>
</dbReference>
<dbReference type="Pfam" id="PF00585">
    <property type="entry name" value="Thr_dehydrat_C"/>
    <property type="match status" value="1"/>
</dbReference>
<comment type="pathway">
    <text evidence="3 12">Amino-acid biosynthesis; L-isoleucine biosynthesis; 2-oxobutanoate from L-threonine: step 1/1.</text>
</comment>
<dbReference type="GO" id="GO:0009097">
    <property type="term" value="P:isoleucine biosynthetic process"/>
    <property type="evidence" value="ECO:0007669"/>
    <property type="project" value="UniProtKB-UniRule"/>
</dbReference>
<dbReference type="NCBIfam" id="TIGR02079">
    <property type="entry name" value="THD1"/>
    <property type="match status" value="1"/>
</dbReference>
<dbReference type="PANTHER" id="PTHR48078:SF11">
    <property type="entry name" value="THREONINE DEHYDRATASE, MITOCHONDRIAL"/>
    <property type="match status" value="1"/>
</dbReference>
<keyword evidence="7 12" id="KW-0412">Isoleucine biosynthesis</keyword>
<dbReference type="InterPro" id="IPR011820">
    <property type="entry name" value="IlvA"/>
</dbReference>
<evidence type="ECO:0000256" key="7">
    <source>
        <dbReference type="ARBA" id="ARBA00022624"/>
    </source>
</evidence>
<dbReference type="Gene3D" id="3.40.1020.10">
    <property type="entry name" value="Biosynthetic Threonine Deaminase, Domain 3"/>
    <property type="match status" value="1"/>
</dbReference>
<accession>A0A4Q1D4N1</accession>
<comment type="function">
    <text evidence="11 12">Catalyzes the anaerobic formation of alpha-ketobutyrate and ammonia from threonine in a two-step reaction. The first step involved a dehydration of threonine and a production of enamine intermediates (aminocrotonate), which tautomerizes to its imine form (iminobutyrate). Both intermediates are unstable and short-lived. The second step is the nonenzymatic hydrolysis of the enamine/imine intermediates to form 2-ketobutyrate and free ammonia. In the low water environment of the cell, the second step is accelerated by RidA.</text>
</comment>
<dbReference type="AlphaFoldDB" id="A0A4Q1D4N1"/>
<organism evidence="14 15">
    <name type="scientific">Filimonas effusa</name>
    <dbReference type="NCBI Taxonomy" id="2508721"/>
    <lineage>
        <taxon>Bacteria</taxon>
        <taxon>Pseudomonadati</taxon>
        <taxon>Bacteroidota</taxon>
        <taxon>Chitinophagia</taxon>
        <taxon>Chitinophagales</taxon>
        <taxon>Chitinophagaceae</taxon>
        <taxon>Filimonas</taxon>
    </lineage>
</organism>
<evidence type="ECO:0000256" key="5">
    <source>
        <dbReference type="ARBA" id="ARBA00011881"/>
    </source>
</evidence>
<protein>
    <recommendedName>
        <fullName evidence="12">L-threonine dehydratase</fullName>
        <ecNumber evidence="12">4.3.1.19</ecNumber>
    </recommendedName>
    <alternativeName>
        <fullName evidence="12">Threonine deaminase</fullName>
    </alternativeName>
</protein>
<dbReference type="GO" id="GO:0006565">
    <property type="term" value="P:L-serine catabolic process"/>
    <property type="evidence" value="ECO:0007669"/>
    <property type="project" value="TreeGrafter"/>
</dbReference>
<comment type="cofactor">
    <cofactor evidence="2 12">
        <name>pyridoxal 5'-phosphate</name>
        <dbReference type="ChEBI" id="CHEBI:597326"/>
    </cofactor>
</comment>
<evidence type="ECO:0000256" key="11">
    <source>
        <dbReference type="ARBA" id="ARBA00025527"/>
    </source>
</evidence>
<dbReference type="InterPro" id="IPR038110">
    <property type="entry name" value="TD_ACT-like_sf"/>
</dbReference>
<dbReference type="UniPathway" id="UPA00047">
    <property type="reaction ID" value="UER00054"/>
</dbReference>
<keyword evidence="15" id="KW-1185">Reference proteome</keyword>
<evidence type="ECO:0000256" key="6">
    <source>
        <dbReference type="ARBA" id="ARBA00022605"/>
    </source>
</evidence>
<dbReference type="PANTHER" id="PTHR48078">
    <property type="entry name" value="THREONINE DEHYDRATASE, MITOCHONDRIAL-RELATED"/>
    <property type="match status" value="1"/>
</dbReference>
<dbReference type="Gene3D" id="3.40.50.1100">
    <property type="match status" value="2"/>
</dbReference>
<evidence type="ECO:0000256" key="1">
    <source>
        <dbReference type="ARBA" id="ARBA00001274"/>
    </source>
</evidence>
<dbReference type="CDD" id="cd01562">
    <property type="entry name" value="Thr-dehyd"/>
    <property type="match status" value="1"/>
</dbReference>
<keyword evidence="8 12" id="KW-0663">Pyridoxal phosphate</keyword>
<dbReference type="PROSITE" id="PS51672">
    <property type="entry name" value="ACT_LIKE"/>
    <property type="match status" value="1"/>
</dbReference>
<evidence type="ECO:0000313" key="15">
    <source>
        <dbReference type="Proteomes" id="UP000290545"/>
    </source>
</evidence>
<dbReference type="InterPro" id="IPR036052">
    <property type="entry name" value="TrpB-like_PALP_sf"/>
</dbReference>
<evidence type="ECO:0000256" key="8">
    <source>
        <dbReference type="ARBA" id="ARBA00022898"/>
    </source>
</evidence>
<dbReference type="RefSeq" id="WP_129003435.1">
    <property type="nucleotide sequence ID" value="NZ_SDHZ01000002.1"/>
</dbReference>
<evidence type="ECO:0000256" key="9">
    <source>
        <dbReference type="ARBA" id="ARBA00023239"/>
    </source>
</evidence>
<evidence type="ECO:0000256" key="10">
    <source>
        <dbReference type="ARBA" id="ARBA00023304"/>
    </source>
</evidence>
<comment type="caution">
    <text evidence="14">The sequence shown here is derived from an EMBL/GenBank/DDBJ whole genome shotgun (WGS) entry which is preliminary data.</text>
</comment>
<dbReference type="FunFam" id="3.40.50.1100:FF:000005">
    <property type="entry name" value="Threonine dehydratase catabolic"/>
    <property type="match status" value="1"/>
</dbReference>
<dbReference type="InterPro" id="IPR000634">
    <property type="entry name" value="Ser/Thr_deHydtase_PyrdxlP-BS"/>
</dbReference>
<dbReference type="InterPro" id="IPR045865">
    <property type="entry name" value="ACT-like_dom_sf"/>
</dbReference>
<keyword evidence="10 12" id="KW-0100">Branched-chain amino acid biosynthesis</keyword>